<dbReference type="InterPro" id="IPR015590">
    <property type="entry name" value="Aldehyde_DH_dom"/>
</dbReference>
<dbReference type="SUPFAM" id="SSF53720">
    <property type="entry name" value="ALDH-like"/>
    <property type="match status" value="1"/>
</dbReference>
<evidence type="ECO:0000256" key="3">
    <source>
        <dbReference type="ARBA" id="ARBA00023027"/>
    </source>
</evidence>
<dbReference type="HAMAP" id="MF_01174">
    <property type="entry name" value="Aldedh_AstD"/>
    <property type="match status" value="1"/>
</dbReference>
<dbReference type="PANTHER" id="PTHR43353:SF5">
    <property type="entry name" value="SUCCINATE-SEMIALDEHYDE DEHYDROGENASE, MITOCHONDRIAL"/>
    <property type="match status" value="1"/>
</dbReference>
<dbReference type="FunFam" id="3.40.605.10:FF:000010">
    <property type="entry name" value="N-succinylglutamate 5-semialdehyde dehydrogenase"/>
    <property type="match status" value="1"/>
</dbReference>
<proteinExistence type="inferred from homology"/>
<evidence type="ECO:0000259" key="8">
    <source>
        <dbReference type="Pfam" id="PF00171"/>
    </source>
</evidence>
<dbReference type="InterPro" id="IPR017649">
    <property type="entry name" value="SuccinylGlu_semiald_DH_AstD"/>
</dbReference>
<sequence>MNHQANYIGGEWIAGQGLPVVKYSPVDQRVLWQAYGASAHQVDEACQFARKAFPAWSGLAVEKRIAIIQTFADLLAQEKEKIAQVISEETSKPLWETRTEVQSMIGKIAISIEAWEQRTGYSETSMPDGKAILQHRPHGVIAVFGPYNFPGHLPNGHIVPALIAGNTLVFKPSELTPMTAEKTVELWIKAGLPVGVLNLVQGGKETGGTLLNNREIDGVLFTGSAATGFHFHRILAGQPEKMLALEMGGNNALIVDDYDDIEAAVYTIVQSAFISAGQRCTCARRLLVKQGDKGDALIQRLVDAVGQIVPGHWNADPQPFIGGVISLAAAESLLEAQTKLLALGGRSLLTLTQPDPNSTFMAPGIIDLTNVKDIPDEEFFGPLLTVKRYTTFDEAISMANDTRFGLATGLISPDASLFERLLQGARAGIVNWNKPLTGASSKAPFGGIGASGNHRPSAYYAADYCAWPMASLTAENLVLPETPAPGLNFFINQ</sequence>
<keyword evidence="2 6" id="KW-0560">Oxidoreductase</keyword>
<evidence type="ECO:0000256" key="6">
    <source>
        <dbReference type="HAMAP-Rule" id="MF_01174"/>
    </source>
</evidence>
<dbReference type="Gene3D" id="3.40.309.10">
    <property type="entry name" value="Aldehyde Dehydrogenase, Chain A, domain 2"/>
    <property type="match status" value="1"/>
</dbReference>
<dbReference type="CDD" id="cd07095">
    <property type="entry name" value="ALDH_SGSD_AstD"/>
    <property type="match status" value="1"/>
</dbReference>
<dbReference type="Pfam" id="PF00171">
    <property type="entry name" value="Aldedh"/>
    <property type="match status" value="1"/>
</dbReference>
<feature type="binding site" evidence="6">
    <location>
        <begin position="223"/>
        <end position="228"/>
    </location>
    <ligand>
        <name>NAD(+)</name>
        <dbReference type="ChEBI" id="CHEBI:57540"/>
    </ligand>
</feature>
<feature type="active site" evidence="6 7">
    <location>
        <position position="246"/>
    </location>
</feature>
<dbReference type="PANTHER" id="PTHR43353">
    <property type="entry name" value="SUCCINATE-SEMIALDEHYDE DEHYDROGENASE, MITOCHONDRIAL"/>
    <property type="match status" value="1"/>
</dbReference>
<name>A0A1Q5U8A6_9GAMM</name>
<dbReference type="InterPro" id="IPR016160">
    <property type="entry name" value="Ald_DH_CS_CYS"/>
</dbReference>
<feature type="active site" evidence="6">
    <location>
        <position position="280"/>
    </location>
</feature>
<dbReference type="GO" id="GO:0019545">
    <property type="term" value="P:L-arginine catabolic process to succinate"/>
    <property type="evidence" value="ECO:0007669"/>
    <property type="project" value="UniProtKB-UniRule"/>
</dbReference>
<dbReference type="InterPro" id="IPR050740">
    <property type="entry name" value="Aldehyde_DH_Superfamily"/>
</dbReference>
<dbReference type="UniPathway" id="UPA00185">
    <property type="reaction ID" value="UER00282"/>
</dbReference>
<dbReference type="InterPro" id="IPR016163">
    <property type="entry name" value="Ald_DH_C"/>
</dbReference>
<evidence type="ECO:0000256" key="4">
    <source>
        <dbReference type="ARBA" id="ARBA00060531"/>
    </source>
</evidence>
<evidence type="ECO:0000256" key="1">
    <source>
        <dbReference type="ARBA" id="ARBA00022503"/>
    </source>
</evidence>
<evidence type="ECO:0000313" key="9">
    <source>
        <dbReference type="EMBL" id="OKP08711.1"/>
    </source>
</evidence>
<dbReference type="PROSITE" id="PS00070">
    <property type="entry name" value="ALDEHYDE_DEHYDR_CYS"/>
    <property type="match status" value="1"/>
</dbReference>
<dbReference type="InterPro" id="IPR016161">
    <property type="entry name" value="Ald_DH/histidinol_DH"/>
</dbReference>
<dbReference type="RefSeq" id="WP_074018571.1">
    <property type="nucleotide sequence ID" value="NZ_CAWMWP010000043.1"/>
</dbReference>
<keyword evidence="10" id="KW-1185">Reference proteome</keyword>
<evidence type="ECO:0000256" key="5">
    <source>
        <dbReference type="ARBA" id="ARBA00061706"/>
    </source>
</evidence>
<protein>
    <recommendedName>
        <fullName evidence="6">N-succinylglutamate 5-semialdehyde dehydrogenase</fullName>
        <ecNumber evidence="6">1.2.1.71</ecNumber>
    </recommendedName>
    <alternativeName>
        <fullName evidence="6">Succinylglutamic semialdehyde dehydrogenase</fullName>
        <shortName evidence="6">SGSD</shortName>
    </alternativeName>
</protein>
<comment type="similarity">
    <text evidence="5 6">Belongs to the aldehyde dehydrogenase family. AstD subfamily.</text>
</comment>
<comment type="pathway">
    <text evidence="4 6">Amino-acid degradation; L-arginine degradation via AST pathway; L-glutamate and succinate from L-arginine: step 4/5.</text>
</comment>
<comment type="function">
    <text evidence="6">Catalyzes the NAD-dependent reduction of succinylglutamate semialdehyde into succinylglutamate.</text>
</comment>
<dbReference type="Proteomes" id="UP000186277">
    <property type="component" value="Unassembled WGS sequence"/>
</dbReference>
<comment type="catalytic activity">
    <reaction evidence="6">
        <text>N-succinyl-L-glutamate 5-semialdehyde + NAD(+) + H2O = N-succinyl-L-glutamate + NADH + 2 H(+)</text>
        <dbReference type="Rhea" id="RHEA:10812"/>
        <dbReference type="ChEBI" id="CHEBI:15377"/>
        <dbReference type="ChEBI" id="CHEBI:15378"/>
        <dbReference type="ChEBI" id="CHEBI:57540"/>
        <dbReference type="ChEBI" id="CHEBI:57945"/>
        <dbReference type="ChEBI" id="CHEBI:58520"/>
        <dbReference type="ChEBI" id="CHEBI:58763"/>
        <dbReference type="EC" id="1.2.1.71"/>
    </reaction>
</comment>
<dbReference type="NCBIfam" id="TIGR03240">
    <property type="entry name" value="arg_catab_astD"/>
    <property type="match status" value="1"/>
</dbReference>
<dbReference type="OrthoDB" id="9812625at2"/>
<accession>A0A1Q5U8A6</accession>
<dbReference type="Gene3D" id="3.40.605.10">
    <property type="entry name" value="Aldehyde Dehydrogenase, Chain A, domain 1"/>
    <property type="match status" value="1"/>
</dbReference>
<evidence type="ECO:0000256" key="7">
    <source>
        <dbReference type="PROSITE-ProRule" id="PRU10007"/>
    </source>
</evidence>
<dbReference type="FunFam" id="3.40.309.10:FF:000013">
    <property type="entry name" value="N-succinylglutamate 5-semialdehyde dehydrogenase"/>
    <property type="match status" value="1"/>
</dbReference>
<gene>
    <name evidence="6" type="primary">astD</name>
    <name evidence="9" type="ORF">Xentx_00379</name>
</gene>
<feature type="domain" description="Aldehyde dehydrogenase" evidence="8">
    <location>
        <begin position="12"/>
        <end position="463"/>
    </location>
</feature>
<dbReference type="NCBIfam" id="NF006992">
    <property type="entry name" value="PRK09457.1"/>
    <property type="match status" value="1"/>
</dbReference>
<keyword evidence="1 6" id="KW-0056">Arginine metabolism</keyword>
<dbReference type="PROSITE" id="PS00687">
    <property type="entry name" value="ALDEHYDE_DEHYDR_GLU"/>
    <property type="match status" value="1"/>
</dbReference>
<keyword evidence="3 6" id="KW-0520">NAD</keyword>
<dbReference type="InterPro" id="IPR029510">
    <property type="entry name" value="Ald_DH_CS_GLU"/>
</dbReference>
<evidence type="ECO:0000313" key="10">
    <source>
        <dbReference type="Proteomes" id="UP000186277"/>
    </source>
</evidence>
<organism evidence="9 10">
    <name type="scientific">Xenorhabdus thuongxuanensis</name>
    <dbReference type="NCBI Taxonomy" id="1873484"/>
    <lineage>
        <taxon>Bacteria</taxon>
        <taxon>Pseudomonadati</taxon>
        <taxon>Pseudomonadota</taxon>
        <taxon>Gammaproteobacteria</taxon>
        <taxon>Enterobacterales</taxon>
        <taxon>Morganellaceae</taxon>
        <taxon>Xenorhabdus</taxon>
    </lineage>
</organism>
<dbReference type="AlphaFoldDB" id="A0A1Q5U8A6"/>
<dbReference type="InterPro" id="IPR016162">
    <property type="entry name" value="Ald_DH_N"/>
</dbReference>
<dbReference type="GO" id="GO:0019544">
    <property type="term" value="P:L-arginine catabolic process to L-glutamate"/>
    <property type="evidence" value="ECO:0007669"/>
    <property type="project" value="UniProtKB-UniRule"/>
</dbReference>
<dbReference type="EC" id="1.2.1.71" evidence="6"/>
<reference evidence="9 10" key="1">
    <citation type="submission" date="2016-09" db="EMBL/GenBank/DDBJ databases">
        <title>Xenorhabdus thuongxuanensis sp. nov. and Xenorhabdus eapokensis sp. nov., isolated from Steinernema species.</title>
        <authorList>
            <person name="Kaempfer P."/>
            <person name="Tobias N.J."/>
            <person name="Phan Ke L."/>
            <person name="Bode H.B."/>
            <person name="Glaeser S.P."/>
        </authorList>
    </citation>
    <scope>NUCLEOTIDE SEQUENCE [LARGE SCALE GENOMIC DNA]</scope>
    <source>
        <strain evidence="9 10">30TX1</strain>
    </source>
</reference>
<evidence type="ECO:0000256" key="2">
    <source>
        <dbReference type="ARBA" id="ARBA00023002"/>
    </source>
</evidence>
<comment type="caution">
    <text evidence="9">The sequence shown here is derived from an EMBL/GenBank/DDBJ whole genome shotgun (WGS) entry which is preliminary data.</text>
</comment>
<dbReference type="EMBL" id="MKGR01000002">
    <property type="protein sequence ID" value="OKP08711.1"/>
    <property type="molecule type" value="Genomic_DNA"/>
</dbReference>
<dbReference type="GO" id="GO:0043824">
    <property type="term" value="F:succinylglutamate-semialdehyde dehydrogenase activity"/>
    <property type="evidence" value="ECO:0007669"/>
    <property type="project" value="UniProtKB-EC"/>
</dbReference>